<keyword evidence="2" id="KW-0812">Transmembrane</keyword>
<feature type="region of interest" description="Disordered" evidence="1">
    <location>
        <begin position="63"/>
        <end position="83"/>
    </location>
</feature>
<accession>A0ABS7KBI2</accession>
<evidence type="ECO:0000313" key="4">
    <source>
        <dbReference type="Proteomes" id="UP000769780"/>
    </source>
</evidence>
<dbReference type="Proteomes" id="UP000769780">
    <property type="component" value="Unassembled WGS sequence"/>
</dbReference>
<keyword evidence="2" id="KW-0472">Membrane</keyword>
<proteinExistence type="predicted"/>
<dbReference type="RefSeq" id="WP_221875929.1">
    <property type="nucleotide sequence ID" value="NZ_JACWFH010000040.1"/>
</dbReference>
<keyword evidence="4" id="KW-1185">Reference proteome</keyword>
<dbReference type="EMBL" id="JACWFH010000040">
    <property type="protein sequence ID" value="MBY0099636.1"/>
    <property type="molecule type" value="Genomic_DNA"/>
</dbReference>
<name>A0ABS7KBI2_9BACI</name>
<feature type="transmembrane region" description="Helical" evidence="2">
    <location>
        <begin position="6"/>
        <end position="24"/>
    </location>
</feature>
<keyword evidence="2" id="KW-1133">Transmembrane helix</keyword>
<reference evidence="3 4" key="1">
    <citation type="submission" date="2020-07" db="EMBL/GenBank/DDBJ databases">
        <title>Fungal Genomes of the International Space Station.</title>
        <authorList>
            <person name="Seuylemezian A."/>
            <person name="Singh N.K."/>
            <person name="Wood J."/>
            <person name="Venkateswaran K."/>
        </authorList>
    </citation>
    <scope>NUCLEOTIDE SEQUENCE [LARGE SCALE GENOMIC DNA]</scope>
    <source>
        <strain evidence="3 4">PL-B2</strain>
    </source>
</reference>
<organism evidence="3 4">
    <name type="scientific">Mesobacillus maritimus</name>
    <dbReference type="NCBI Taxonomy" id="1643336"/>
    <lineage>
        <taxon>Bacteria</taxon>
        <taxon>Bacillati</taxon>
        <taxon>Bacillota</taxon>
        <taxon>Bacilli</taxon>
        <taxon>Bacillales</taxon>
        <taxon>Bacillaceae</taxon>
        <taxon>Mesobacillus</taxon>
    </lineage>
</organism>
<evidence type="ECO:0000256" key="2">
    <source>
        <dbReference type="SAM" id="Phobius"/>
    </source>
</evidence>
<comment type="caution">
    <text evidence="3">The sequence shown here is derived from an EMBL/GenBank/DDBJ whole genome shotgun (WGS) entry which is preliminary data.</text>
</comment>
<feature type="compositionally biased region" description="Acidic residues" evidence="1">
    <location>
        <begin position="64"/>
        <end position="83"/>
    </location>
</feature>
<gene>
    <name evidence="3" type="ORF">H0185_23115</name>
</gene>
<sequence>MDKIVILSIVVLVIIVIIIGLYLISRYKQQAIQVITLESFMNAHHLNEENKKQSIMDMINGFFDDNDEGNDGFDEGDSDDGGE</sequence>
<evidence type="ECO:0000313" key="3">
    <source>
        <dbReference type="EMBL" id="MBY0099636.1"/>
    </source>
</evidence>
<protein>
    <submittedName>
        <fullName evidence="3">Uncharacterized protein</fullName>
    </submittedName>
</protein>
<evidence type="ECO:0000256" key="1">
    <source>
        <dbReference type="SAM" id="MobiDB-lite"/>
    </source>
</evidence>